<dbReference type="SMART" id="SM00530">
    <property type="entry name" value="HTH_XRE"/>
    <property type="match status" value="1"/>
</dbReference>
<dbReference type="Pfam" id="PF01381">
    <property type="entry name" value="HTH_3"/>
    <property type="match status" value="1"/>
</dbReference>
<name>A0A2Z2PP67_AGRTU</name>
<evidence type="ECO:0000256" key="1">
    <source>
        <dbReference type="ARBA" id="ARBA00023125"/>
    </source>
</evidence>
<dbReference type="PROSITE" id="PS50943">
    <property type="entry name" value="HTH_CROC1"/>
    <property type="match status" value="1"/>
</dbReference>
<dbReference type="InterPro" id="IPR050807">
    <property type="entry name" value="TransReg_Diox_bact_type"/>
</dbReference>
<dbReference type="GO" id="GO:0005829">
    <property type="term" value="C:cytosol"/>
    <property type="evidence" value="ECO:0007669"/>
    <property type="project" value="TreeGrafter"/>
</dbReference>
<dbReference type="GO" id="GO:0003677">
    <property type="term" value="F:DNA binding"/>
    <property type="evidence" value="ECO:0007669"/>
    <property type="project" value="UniProtKB-KW"/>
</dbReference>
<evidence type="ECO:0000313" key="3">
    <source>
        <dbReference type="EMBL" id="ASK44687.1"/>
    </source>
</evidence>
<reference evidence="3" key="1">
    <citation type="submission" date="2016-10" db="EMBL/GenBank/DDBJ databases">
        <title>Agrobacterium Ti plasmids: Classification based on T-DNA and Vir regions organization.</title>
        <authorList>
            <person name="Nabi N."/>
            <person name="Vial L."/>
            <person name="Ben Hafsa A."/>
            <person name="Chapulliot D."/>
            <person name="Berard A."/>
            <person name="Chauveau A."/>
            <person name="Le Paslier M.-C."/>
            <person name="Harzallah Skhiri F."/>
            <person name="Brunel D."/>
            <person name="Nesme X."/>
            <person name="Chaouachi M."/>
        </authorList>
    </citation>
    <scope>NUCLEOTIDE SEQUENCE</scope>
    <source>
        <strain evidence="3">CFBP2516</strain>
        <plasmid evidence="3">pTi_CFBP2516</plasmid>
    </source>
</reference>
<dbReference type="InterPro" id="IPR001387">
    <property type="entry name" value="Cro/C1-type_HTH"/>
</dbReference>
<dbReference type="PANTHER" id="PTHR46797">
    <property type="entry name" value="HTH-TYPE TRANSCRIPTIONAL REGULATOR"/>
    <property type="match status" value="1"/>
</dbReference>
<dbReference type="EMBL" id="KY000047">
    <property type="protein sequence ID" value="ASK44687.1"/>
    <property type="molecule type" value="Genomic_DNA"/>
</dbReference>
<keyword evidence="3" id="KW-0614">Plasmid</keyword>
<dbReference type="Gene3D" id="1.10.260.40">
    <property type="entry name" value="lambda repressor-like DNA-binding domains"/>
    <property type="match status" value="1"/>
</dbReference>
<organism evidence="3">
    <name type="scientific">Agrobacterium tumefaciens</name>
    <dbReference type="NCBI Taxonomy" id="358"/>
    <lineage>
        <taxon>Bacteria</taxon>
        <taxon>Pseudomonadati</taxon>
        <taxon>Pseudomonadota</taxon>
        <taxon>Alphaproteobacteria</taxon>
        <taxon>Hyphomicrobiales</taxon>
        <taxon>Rhizobiaceae</taxon>
        <taxon>Rhizobium/Agrobacterium group</taxon>
        <taxon>Agrobacterium</taxon>
        <taxon>Agrobacterium tumefaciens complex</taxon>
    </lineage>
</organism>
<sequence length="119" mass="13470">MPEEKNPSQIFQERLKSARILRGYNQDELAKKAGMPASSIAHFETGTRKPSFDSLRRLANALEITTDYLLGRSEEPELAKDGDPLFRDMSKLTGNDREIAKDFLQMLAKRAAEKKGSRE</sequence>
<dbReference type="PANTHER" id="PTHR46797:SF1">
    <property type="entry name" value="METHYLPHOSPHONATE SYNTHASE"/>
    <property type="match status" value="1"/>
</dbReference>
<dbReference type="CDD" id="cd00093">
    <property type="entry name" value="HTH_XRE"/>
    <property type="match status" value="1"/>
</dbReference>
<feature type="domain" description="HTH cro/C1-type" evidence="2">
    <location>
        <begin position="15"/>
        <end position="69"/>
    </location>
</feature>
<keyword evidence="1" id="KW-0238">DNA-binding</keyword>
<evidence type="ECO:0000259" key="2">
    <source>
        <dbReference type="PROSITE" id="PS50943"/>
    </source>
</evidence>
<accession>A0A2Z2PP67</accession>
<dbReference type="SUPFAM" id="SSF47413">
    <property type="entry name" value="lambda repressor-like DNA-binding domains"/>
    <property type="match status" value="1"/>
</dbReference>
<proteinExistence type="predicted"/>
<geneLocation type="plasmid" evidence="3">
    <name>pTi_CFBP2516</name>
</geneLocation>
<dbReference type="RefSeq" id="WP_137392545.1">
    <property type="nucleotide sequence ID" value="NZ_JAALYM010000022.1"/>
</dbReference>
<dbReference type="GO" id="GO:0003700">
    <property type="term" value="F:DNA-binding transcription factor activity"/>
    <property type="evidence" value="ECO:0007669"/>
    <property type="project" value="TreeGrafter"/>
</dbReference>
<dbReference type="InterPro" id="IPR010982">
    <property type="entry name" value="Lambda_DNA-bd_dom_sf"/>
</dbReference>
<dbReference type="AlphaFoldDB" id="A0A2Z2PP67"/>
<protein>
    <submittedName>
        <fullName evidence="3">XRE family transcriptional regulator</fullName>
    </submittedName>
</protein>